<name>A0A2M7W2B0_9BACT</name>
<comment type="caution">
    <text evidence="3">The sequence shown here is derived from an EMBL/GenBank/DDBJ whole genome shotgun (WGS) entry which is preliminary data.</text>
</comment>
<dbReference type="PANTHER" id="PTHR33393">
    <property type="entry name" value="POLYGLUTAMINE SYNTHESIS ACCESSORY PROTEIN RV0574C-RELATED"/>
    <property type="match status" value="1"/>
</dbReference>
<sequence length="363" mass="39572">NGKYFFDNAPEGGIPYFLVLTGTSAKGKSIVKARANAVFPESFSKDSLMSLRMTGVTAITRGLGIKTNASGDPGYAARKIGDFLSKADLTHTSNEISMVKGCVPTGGVSFCMVPSHIAALKNSGIDIIELTGNHNNDKGNSNNTSSIKTYTALGWSYFGGGLNAADAAKILYKEVKGTKIAFLGYNYYDTVYKTGAIAKKTTAGANSWSPEKIVKDVAEARKNKADVIIVDFQYQECWSYTDNGTTVQQCYGANAVTNQKKVFRQAIDAGADIVVGTQAHQPQTYEIYKNKMIYYGLGNLYFDQTEQLGTRQGLILTHYMYKGKYLGTALTTTIFDSDLLTYVTTGSKRTSLLKSLQEWRPKN</sequence>
<dbReference type="EMBL" id="PFQB01000045">
    <property type="protein sequence ID" value="PJA14566.1"/>
    <property type="molecule type" value="Genomic_DNA"/>
</dbReference>
<accession>A0A2M7W2B0</accession>
<protein>
    <recommendedName>
        <fullName evidence="2">Capsule synthesis protein CapA domain-containing protein</fullName>
    </recommendedName>
</protein>
<evidence type="ECO:0000313" key="3">
    <source>
        <dbReference type="EMBL" id="PJA14566.1"/>
    </source>
</evidence>
<reference evidence="4" key="1">
    <citation type="submission" date="2017-09" db="EMBL/GenBank/DDBJ databases">
        <title>Depth-based differentiation of microbial function through sediment-hosted aquifers and enrichment of novel symbionts in the deep terrestrial subsurface.</title>
        <authorList>
            <person name="Probst A.J."/>
            <person name="Ladd B."/>
            <person name="Jarett J.K."/>
            <person name="Geller-Mcgrath D.E."/>
            <person name="Sieber C.M.K."/>
            <person name="Emerson J.B."/>
            <person name="Anantharaman K."/>
            <person name="Thomas B.C."/>
            <person name="Malmstrom R."/>
            <person name="Stieglmeier M."/>
            <person name="Klingl A."/>
            <person name="Woyke T."/>
            <person name="Ryan C.M."/>
            <person name="Banfield J.F."/>
        </authorList>
    </citation>
    <scope>NUCLEOTIDE SEQUENCE [LARGE SCALE GENOMIC DNA]</scope>
</reference>
<dbReference type="Gene3D" id="3.60.21.10">
    <property type="match status" value="1"/>
</dbReference>
<dbReference type="Pfam" id="PF09587">
    <property type="entry name" value="PGA_cap"/>
    <property type="match status" value="1"/>
</dbReference>
<evidence type="ECO:0000259" key="2">
    <source>
        <dbReference type="SMART" id="SM00854"/>
    </source>
</evidence>
<evidence type="ECO:0000313" key="4">
    <source>
        <dbReference type="Proteomes" id="UP000228952"/>
    </source>
</evidence>
<dbReference type="Proteomes" id="UP000228952">
    <property type="component" value="Unassembled WGS sequence"/>
</dbReference>
<feature type="non-terminal residue" evidence="3">
    <location>
        <position position="1"/>
    </location>
</feature>
<dbReference type="SUPFAM" id="SSF56300">
    <property type="entry name" value="Metallo-dependent phosphatases"/>
    <property type="match status" value="1"/>
</dbReference>
<feature type="domain" description="Capsule synthesis protein CapA" evidence="2">
    <location>
        <begin position="50"/>
        <end position="304"/>
    </location>
</feature>
<dbReference type="InterPro" id="IPR029052">
    <property type="entry name" value="Metallo-depent_PP-like"/>
</dbReference>
<dbReference type="SMART" id="SM00854">
    <property type="entry name" value="PGA_cap"/>
    <property type="match status" value="1"/>
</dbReference>
<gene>
    <name evidence="3" type="ORF">COX64_01860</name>
</gene>
<dbReference type="InterPro" id="IPR019079">
    <property type="entry name" value="Capsule_synth_CapA"/>
</dbReference>
<comment type="similarity">
    <text evidence="1">Belongs to the CapA family.</text>
</comment>
<dbReference type="PANTHER" id="PTHR33393:SF11">
    <property type="entry name" value="POLYGLUTAMINE SYNTHESIS ACCESSORY PROTEIN RV0574C-RELATED"/>
    <property type="match status" value="1"/>
</dbReference>
<evidence type="ECO:0000256" key="1">
    <source>
        <dbReference type="ARBA" id="ARBA00005662"/>
    </source>
</evidence>
<dbReference type="InterPro" id="IPR052169">
    <property type="entry name" value="CW_Biosynth-Accessory"/>
</dbReference>
<proteinExistence type="inferred from homology"/>
<organism evidence="3 4">
    <name type="scientific">Candidatus Dojkabacteria bacterium CG_4_10_14_0_2_um_filter_Dojkabacteria_WS6_41_15</name>
    <dbReference type="NCBI Taxonomy" id="2014249"/>
    <lineage>
        <taxon>Bacteria</taxon>
        <taxon>Candidatus Dojkabacteria</taxon>
    </lineage>
</organism>
<dbReference type="AlphaFoldDB" id="A0A2M7W2B0"/>